<protein>
    <submittedName>
        <fullName evidence="1">MBL fold metallo-hydrolase</fullName>
    </submittedName>
</protein>
<organism evidence="1 2">
    <name type="scientific">Anoxybacterium hadale</name>
    <dbReference type="NCBI Taxonomy" id="3408580"/>
    <lineage>
        <taxon>Bacteria</taxon>
        <taxon>Bacillati</taxon>
        <taxon>Bacillota</taxon>
        <taxon>Clostridia</taxon>
        <taxon>Peptostreptococcales</taxon>
        <taxon>Anaerovoracaceae</taxon>
        <taxon>Anoxybacterium</taxon>
    </lineage>
</organism>
<dbReference type="Proteomes" id="UP000594014">
    <property type="component" value="Chromosome"/>
</dbReference>
<evidence type="ECO:0000313" key="2">
    <source>
        <dbReference type="Proteomes" id="UP000594014"/>
    </source>
</evidence>
<evidence type="ECO:0000313" key="1">
    <source>
        <dbReference type="EMBL" id="QOX63275.1"/>
    </source>
</evidence>
<reference evidence="1" key="1">
    <citation type="submission" date="2019-08" db="EMBL/GenBank/DDBJ databases">
        <title>Genome sequence of Clostridiales bacterium MT110.</title>
        <authorList>
            <person name="Cao J."/>
        </authorList>
    </citation>
    <scope>NUCLEOTIDE SEQUENCE</scope>
    <source>
        <strain evidence="1">MT110</strain>
    </source>
</reference>
<name>A0ACD1A9Z0_9FIRM</name>
<gene>
    <name evidence="1" type="ORF">FRZ06_07905</name>
</gene>
<dbReference type="EMBL" id="CP042469">
    <property type="protein sequence ID" value="QOX63275.1"/>
    <property type="molecule type" value="Genomic_DNA"/>
</dbReference>
<proteinExistence type="predicted"/>
<accession>A0ACD1A9Z0</accession>
<keyword evidence="2" id="KW-1185">Reference proteome</keyword>
<sequence>MRIQILSENRTNHTECMAEHGLAVYIETDEKTLVFDMGGSQLYLDNADKLKIDLTQADAAVISHGHYDHTGGIPSFCKLNKNAPIYIHKEAFGATYGMEDGKLDEESCGIRWTEEEKKMLQGRLILTEGPLWLTNDIVISGTIPKTDVFTPTEQFYIKGQDGELRPDEMNHEQFLAIRLKGDRETGRGIFIFSGCSHTGVIPCISYAKELFPGEKILGLLAGMHLYHTKGDDLNQILDQIAAEEMEYVIPVHCTGMEGICGLKLRLGSRCIPAGVGDQLIF</sequence>